<dbReference type="GO" id="GO:0003676">
    <property type="term" value="F:nucleic acid binding"/>
    <property type="evidence" value="ECO:0007669"/>
    <property type="project" value="InterPro"/>
</dbReference>
<dbReference type="InterPro" id="IPR036397">
    <property type="entry name" value="RNaseH_sf"/>
</dbReference>
<evidence type="ECO:0008006" key="3">
    <source>
        <dbReference type="Google" id="ProtNLM"/>
    </source>
</evidence>
<evidence type="ECO:0000313" key="2">
    <source>
        <dbReference type="Proteomes" id="UP001152759"/>
    </source>
</evidence>
<proteinExistence type="predicted"/>
<keyword evidence="2" id="KW-1185">Reference proteome</keyword>
<gene>
    <name evidence="1" type="ORF">BEMITA_LOCUS1595</name>
</gene>
<dbReference type="PANTHER" id="PTHR47326">
    <property type="entry name" value="TRANSPOSABLE ELEMENT TC3 TRANSPOSASE-LIKE PROTEIN"/>
    <property type="match status" value="1"/>
</dbReference>
<dbReference type="EMBL" id="OU963862">
    <property type="protein sequence ID" value="CAH0382002.1"/>
    <property type="molecule type" value="Genomic_DNA"/>
</dbReference>
<dbReference type="Proteomes" id="UP001152759">
    <property type="component" value="Chromosome 1"/>
</dbReference>
<organism evidence="1 2">
    <name type="scientific">Bemisia tabaci</name>
    <name type="common">Sweetpotato whitefly</name>
    <name type="synonym">Aleurodes tabaci</name>
    <dbReference type="NCBI Taxonomy" id="7038"/>
    <lineage>
        <taxon>Eukaryota</taxon>
        <taxon>Metazoa</taxon>
        <taxon>Ecdysozoa</taxon>
        <taxon>Arthropoda</taxon>
        <taxon>Hexapoda</taxon>
        <taxon>Insecta</taxon>
        <taxon>Pterygota</taxon>
        <taxon>Neoptera</taxon>
        <taxon>Paraneoptera</taxon>
        <taxon>Hemiptera</taxon>
        <taxon>Sternorrhyncha</taxon>
        <taxon>Aleyrodoidea</taxon>
        <taxon>Aleyrodidae</taxon>
        <taxon>Aleyrodinae</taxon>
        <taxon>Bemisia</taxon>
    </lineage>
</organism>
<dbReference type="AlphaFoldDB" id="A0A9N9ZYJ6"/>
<dbReference type="PANTHER" id="PTHR47326:SF1">
    <property type="entry name" value="HTH PSQ-TYPE DOMAIN-CONTAINING PROTEIN"/>
    <property type="match status" value="1"/>
</dbReference>
<reference evidence="1" key="1">
    <citation type="submission" date="2021-12" db="EMBL/GenBank/DDBJ databases">
        <authorList>
            <person name="King R."/>
        </authorList>
    </citation>
    <scope>NUCLEOTIDE SEQUENCE</scope>
</reference>
<accession>A0A9N9ZYJ6</accession>
<dbReference type="Gene3D" id="3.30.420.10">
    <property type="entry name" value="Ribonuclease H-like superfamily/Ribonuclease H"/>
    <property type="match status" value="1"/>
</dbReference>
<name>A0A9N9ZYJ6_BEMTA</name>
<evidence type="ECO:0000313" key="1">
    <source>
        <dbReference type="EMBL" id="CAH0382002.1"/>
    </source>
</evidence>
<sequence length="202" mass="23476">MFSDEATFKSNGEVNRHNCHYWAADNPHWLQPVDNQNVWKLNVWCGIIGNYIIGPYFFDGTVTGEVYLDFIENQLPGLLENVPLNVQANMFFQQDGAPVHFKISVRTFLNQQYPGRWIGRGGPIAWPPRSPDLTCLDFYLWGKLKDAVYKSRPNNPEEMKQRIRDVCASITPQELSRVRKNFRKRLVKCIESNGNTFEHKKI</sequence>
<protein>
    <recommendedName>
        <fullName evidence="3">Transposase</fullName>
    </recommendedName>
</protein>